<name>A0A2P2NZP6_RHIMU</name>
<organism evidence="1">
    <name type="scientific">Rhizophora mucronata</name>
    <name type="common">Asiatic mangrove</name>
    <dbReference type="NCBI Taxonomy" id="61149"/>
    <lineage>
        <taxon>Eukaryota</taxon>
        <taxon>Viridiplantae</taxon>
        <taxon>Streptophyta</taxon>
        <taxon>Embryophyta</taxon>
        <taxon>Tracheophyta</taxon>
        <taxon>Spermatophyta</taxon>
        <taxon>Magnoliopsida</taxon>
        <taxon>eudicotyledons</taxon>
        <taxon>Gunneridae</taxon>
        <taxon>Pentapetalae</taxon>
        <taxon>rosids</taxon>
        <taxon>fabids</taxon>
        <taxon>Malpighiales</taxon>
        <taxon>Rhizophoraceae</taxon>
        <taxon>Rhizophora</taxon>
    </lineage>
</organism>
<sequence>MELQHKRISFCGKSLFSLPVCMSLNQEMIYANCE</sequence>
<accession>A0A2P2NZP6</accession>
<reference evidence="1" key="1">
    <citation type="submission" date="2018-02" db="EMBL/GenBank/DDBJ databases">
        <title>Rhizophora mucronata_Transcriptome.</title>
        <authorList>
            <person name="Meera S.P."/>
            <person name="Sreeshan A."/>
            <person name="Augustine A."/>
        </authorList>
    </citation>
    <scope>NUCLEOTIDE SEQUENCE</scope>
    <source>
        <tissue evidence="1">Leaf</tissue>
    </source>
</reference>
<dbReference type="AlphaFoldDB" id="A0A2P2NZP6"/>
<proteinExistence type="predicted"/>
<dbReference type="EMBL" id="GGEC01067357">
    <property type="protein sequence ID" value="MBX47841.1"/>
    <property type="molecule type" value="Transcribed_RNA"/>
</dbReference>
<evidence type="ECO:0000313" key="1">
    <source>
        <dbReference type="EMBL" id="MBX47841.1"/>
    </source>
</evidence>
<protein>
    <submittedName>
        <fullName evidence="1">Uncharacterized protein</fullName>
    </submittedName>
</protein>